<evidence type="ECO:0000259" key="2">
    <source>
        <dbReference type="Pfam" id="PF26340"/>
    </source>
</evidence>
<dbReference type="GO" id="GO:0003677">
    <property type="term" value="F:DNA binding"/>
    <property type="evidence" value="ECO:0007669"/>
    <property type="project" value="UniProtKB-KW"/>
</dbReference>
<dbReference type="EMBL" id="CP163432">
    <property type="protein sequence ID" value="XDQ12406.1"/>
    <property type="molecule type" value="Genomic_DNA"/>
</dbReference>
<reference evidence="3" key="1">
    <citation type="submission" date="2024-07" db="EMBL/GenBank/DDBJ databases">
        <authorList>
            <person name="Yu S.T."/>
        </authorList>
    </citation>
    <scope>NUCLEOTIDE SEQUENCE</scope>
    <source>
        <strain evidence="3">R11</strain>
    </source>
</reference>
<keyword evidence="3" id="KW-0255">Endonuclease</keyword>
<feature type="domain" description="HNH nuclease" evidence="1">
    <location>
        <begin position="194"/>
        <end position="246"/>
    </location>
</feature>
<keyword evidence="3" id="KW-0238">DNA-binding</keyword>
<name>A0AB39N1N9_9ACTN</name>
<dbReference type="RefSeq" id="WP_369272577.1">
    <property type="nucleotide sequence ID" value="NZ_CP163432.1"/>
</dbReference>
<keyword evidence="3" id="KW-0378">Hydrolase</keyword>
<protein>
    <submittedName>
        <fullName evidence="3">Phosphorothioated DNA-binding restriction endonuclease</fullName>
    </submittedName>
</protein>
<dbReference type="Pfam" id="PF26340">
    <property type="entry name" value="DNA-SBD_ScoMcrA"/>
    <property type="match status" value="1"/>
</dbReference>
<dbReference type="InterPro" id="IPR058813">
    <property type="entry name" value="DNA-SBD_ScoMcrA"/>
</dbReference>
<sequence>MTQDELLAALAGLRQARIGTVRAPHKPLLVLWLLGRFATMGSTAVTYDETEGPVSRLINDFGPPMSNPSQAKQRAAMPFVHLERTLWDLRDSEGRPIRASDPDRGAWLRTHGAHGNLRPEVERLLTDPRTVAAAARLLLQQHFTPALEASIYDAVGLDVTGWHGQAVSIPAQRQTRARRGGFVEEVLHAYAYACAFCGFDGAIGRHPVGLEAAHVRWHSQDGPDEVNNALALCSLHHTLFDLGVLGLRPDLRIQVSRWYVARSTAGKAVDALHGQHAATPRPGHAAIDAQYVHWHQAQVFKRPAAHAA</sequence>
<dbReference type="InterPro" id="IPR011396">
    <property type="entry name" value="PT_DNA_restrict"/>
</dbReference>
<dbReference type="GO" id="GO:0004519">
    <property type="term" value="F:endonuclease activity"/>
    <property type="evidence" value="ECO:0007669"/>
    <property type="project" value="UniProtKB-KW"/>
</dbReference>
<dbReference type="PIRSF" id="PIRSF030850">
    <property type="entry name" value="UCP030850"/>
    <property type="match status" value="1"/>
</dbReference>
<accession>A0AB39N1N9</accession>
<organism evidence="3">
    <name type="scientific">Streptomyces sp. R11</name>
    <dbReference type="NCBI Taxonomy" id="3238625"/>
    <lineage>
        <taxon>Bacteria</taxon>
        <taxon>Bacillati</taxon>
        <taxon>Actinomycetota</taxon>
        <taxon>Actinomycetes</taxon>
        <taxon>Kitasatosporales</taxon>
        <taxon>Streptomycetaceae</taxon>
        <taxon>Streptomyces</taxon>
    </lineage>
</organism>
<proteinExistence type="predicted"/>
<evidence type="ECO:0000259" key="1">
    <source>
        <dbReference type="Pfam" id="PF13391"/>
    </source>
</evidence>
<gene>
    <name evidence="3" type="ORF">AB5J55_23600</name>
</gene>
<dbReference type="NCBIfam" id="NF045808">
    <property type="entry name" value="PT-DNA_restrict"/>
    <property type="match status" value="1"/>
</dbReference>
<evidence type="ECO:0000313" key="3">
    <source>
        <dbReference type="EMBL" id="XDQ12406.1"/>
    </source>
</evidence>
<dbReference type="Pfam" id="PF13391">
    <property type="entry name" value="HNH_2"/>
    <property type="match status" value="1"/>
</dbReference>
<dbReference type="InterPro" id="IPR003615">
    <property type="entry name" value="HNH_nuc"/>
</dbReference>
<dbReference type="AlphaFoldDB" id="A0AB39N1N9"/>
<feature type="domain" description="ScoMcrA-like DNA sulfur-binding" evidence="2">
    <location>
        <begin position="4"/>
        <end position="158"/>
    </location>
</feature>
<keyword evidence="3" id="KW-0540">Nuclease</keyword>